<dbReference type="SUPFAM" id="SSF48452">
    <property type="entry name" value="TPR-like"/>
    <property type="match status" value="1"/>
</dbReference>
<dbReference type="EMBL" id="BSFE01000012">
    <property type="protein sequence ID" value="GLK53604.1"/>
    <property type="molecule type" value="Genomic_DNA"/>
</dbReference>
<gene>
    <name evidence="2" type="ORF">GCM10017621_31120</name>
</gene>
<accession>A0A9W6IQQ3</accession>
<keyword evidence="1" id="KW-0732">Signal</keyword>
<feature type="signal peptide" evidence="1">
    <location>
        <begin position="1"/>
        <end position="20"/>
    </location>
</feature>
<dbReference type="Pfam" id="PF00756">
    <property type="entry name" value="Esterase"/>
    <property type="match status" value="1"/>
</dbReference>
<comment type="caution">
    <text evidence="2">The sequence shown here is derived from an EMBL/GenBank/DDBJ whole genome shotgun (WGS) entry which is preliminary data.</text>
</comment>
<proteinExistence type="predicted"/>
<dbReference type="PANTHER" id="PTHR48098:SF6">
    <property type="entry name" value="FERRI-BACILLIBACTIN ESTERASE BESA"/>
    <property type="match status" value="1"/>
</dbReference>
<dbReference type="Gene3D" id="3.40.50.1820">
    <property type="entry name" value="alpha/beta hydrolase"/>
    <property type="match status" value="1"/>
</dbReference>
<protein>
    <recommendedName>
        <fullName evidence="4">Esterase</fullName>
    </recommendedName>
</protein>
<feature type="chain" id="PRO_5040945104" description="Esterase" evidence="1">
    <location>
        <begin position="21"/>
        <end position="395"/>
    </location>
</feature>
<organism evidence="2 3">
    <name type="scientific">Maricaulis virginensis</name>
    <dbReference type="NCBI Taxonomy" id="144022"/>
    <lineage>
        <taxon>Bacteria</taxon>
        <taxon>Pseudomonadati</taxon>
        <taxon>Pseudomonadota</taxon>
        <taxon>Alphaproteobacteria</taxon>
        <taxon>Maricaulales</taxon>
        <taxon>Maricaulaceae</taxon>
        <taxon>Maricaulis</taxon>
    </lineage>
</organism>
<evidence type="ECO:0000313" key="2">
    <source>
        <dbReference type="EMBL" id="GLK53604.1"/>
    </source>
</evidence>
<dbReference type="RefSeq" id="WP_271187948.1">
    <property type="nucleotide sequence ID" value="NZ_BSFE01000012.1"/>
</dbReference>
<evidence type="ECO:0000256" key="1">
    <source>
        <dbReference type="SAM" id="SignalP"/>
    </source>
</evidence>
<keyword evidence="3" id="KW-1185">Reference proteome</keyword>
<dbReference type="AlphaFoldDB" id="A0A9W6IQQ3"/>
<reference evidence="2" key="1">
    <citation type="journal article" date="2014" name="Int. J. Syst. Evol. Microbiol.">
        <title>Complete genome sequence of Corynebacterium casei LMG S-19264T (=DSM 44701T), isolated from a smear-ripened cheese.</title>
        <authorList>
            <consortium name="US DOE Joint Genome Institute (JGI-PGF)"/>
            <person name="Walter F."/>
            <person name="Albersmeier A."/>
            <person name="Kalinowski J."/>
            <person name="Ruckert C."/>
        </authorList>
    </citation>
    <scope>NUCLEOTIDE SEQUENCE</scope>
    <source>
        <strain evidence="2">VKM B-1513</strain>
    </source>
</reference>
<sequence length="395" mass="43045">MRVFHLLGVLLVLLVPPAMADPLATPDRRERVEIDSPILGATRQIVVQLPEGYADDPDRTYPVLFLTDAQWQFDLVAATFDYHAYWGRIPDHIIVGLYNPVRNADLVPEPDPHYPSTGSGDTYLAHVTQEVLPGIAERYRTNGIRLLFGHSFGGVMTLNQLLSRPDAFKAYIALGSSTWVSERVLFDRLEAAADRDFGGAALYMAVGETDGGATVPDGELFAERLETLSPQGLDWVFEITPGENHFTNVPEGLHRAIAHIYPFAGQQAALIAAGEAGGAAGVQAWFAAQEAGLGWRFVPQTMELSLAGFALGNDGHGEAAQAVFDTLEHRFPDNVEVVAVRANMLGQSGDVQAAIDVIDRAIALGEREGHPADRLQAFRDYRSRLEGRIEEGQGH</sequence>
<dbReference type="Proteomes" id="UP001143486">
    <property type="component" value="Unassembled WGS sequence"/>
</dbReference>
<evidence type="ECO:0008006" key="4">
    <source>
        <dbReference type="Google" id="ProtNLM"/>
    </source>
</evidence>
<dbReference type="PANTHER" id="PTHR48098">
    <property type="entry name" value="ENTEROCHELIN ESTERASE-RELATED"/>
    <property type="match status" value="1"/>
</dbReference>
<dbReference type="SUPFAM" id="SSF53474">
    <property type="entry name" value="alpha/beta-Hydrolases"/>
    <property type="match status" value="1"/>
</dbReference>
<dbReference type="InterPro" id="IPR011990">
    <property type="entry name" value="TPR-like_helical_dom_sf"/>
</dbReference>
<dbReference type="InterPro" id="IPR050583">
    <property type="entry name" value="Mycobacterial_A85_antigen"/>
</dbReference>
<name>A0A9W6IQQ3_9PROT</name>
<dbReference type="InterPro" id="IPR000801">
    <property type="entry name" value="Esterase-like"/>
</dbReference>
<dbReference type="InterPro" id="IPR029058">
    <property type="entry name" value="AB_hydrolase_fold"/>
</dbReference>
<evidence type="ECO:0000313" key="3">
    <source>
        <dbReference type="Proteomes" id="UP001143486"/>
    </source>
</evidence>
<reference evidence="2" key="2">
    <citation type="submission" date="2023-01" db="EMBL/GenBank/DDBJ databases">
        <authorList>
            <person name="Sun Q."/>
            <person name="Evtushenko L."/>
        </authorList>
    </citation>
    <scope>NUCLEOTIDE SEQUENCE</scope>
    <source>
        <strain evidence="2">VKM B-1513</strain>
    </source>
</reference>